<dbReference type="PANTHER" id="PTHR24148:SF73">
    <property type="entry name" value="HET DOMAIN PROTEIN (AFU_ORTHOLOGUE AFUA_8G01020)"/>
    <property type="match status" value="1"/>
</dbReference>
<gene>
    <name evidence="2" type="ORF">PAC_08540</name>
</gene>
<reference evidence="2 3" key="1">
    <citation type="submission" date="2016-03" db="EMBL/GenBank/DDBJ databases">
        <authorList>
            <person name="Ploux O."/>
        </authorList>
    </citation>
    <scope>NUCLEOTIDE SEQUENCE [LARGE SCALE GENOMIC DNA]</scope>
    <source>
        <strain evidence="2 3">UAMH 11012</strain>
    </source>
</reference>
<dbReference type="InterPro" id="IPR010730">
    <property type="entry name" value="HET"/>
</dbReference>
<dbReference type="Pfam" id="PF06985">
    <property type="entry name" value="HET"/>
    <property type="match status" value="1"/>
</dbReference>
<dbReference type="AlphaFoldDB" id="A0A1L7X0V2"/>
<evidence type="ECO:0000313" key="2">
    <source>
        <dbReference type="EMBL" id="CZR58648.1"/>
    </source>
</evidence>
<evidence type="ECO:0000313" key="3">
    <source>
        <dbReference type="Proteomes" id="UP000184330"/>
    </source>
</evidence>
<dbReference type="Proteomes" id="UP000184330">
    <property type="component" value="Unassembled WGS sequence"/>
</dbReference>
<name>A0A1L7X0V2_9HELO</name>
<dbReference type="InterPro" id="IPR052895">
    <property type="entry name" value="HetReg/Transcr_Mod"/>
</dbReference>
<keyword evidence="3" id="KW-1185">Reference proteome</keyword>
<dbReference type="OrthoDB" id="194358at2759"/>
<dbReference type="PANTHER" id="PTHR24148">
    <property type="entry name" value="ANKYRIN REPEAT DOMAIN-CONTAINING PROTEIN 39 HOMOLOG-RELATED"/>
    <property type="match status" value="1"/>
</dbReference>
<feature type="domain" description="Heterokaryon incompatibility" evidence="1">
    <location>
        <begin position="53"/>
        <end position="205"/>
    </location>
</feature>
<protein>
    <recommendedName>
        <fullName evidence="1">Heterokaryon incompatibility domain-containing protein</fullName>
    </recommendedName>
</protein>
<evidence type="ECO:0000259" key="1">
    <source>
        <dbReference type="Pfam" id="PF06985"/>
    </source>
</evidence>
<dbReference type="STRING" id="576137.A0A1L7X0V2"/>
<proteinExistence type="predicted"/>
<accession>A0A1L7X0V2</accession>
<organism evidence="2 3">
    <name type="scientific">Phialocephala subalpina</name>
    <dbReference type="NCBI Taxonomy" id="576137"/>
    <lineage>
        <taxon>Eukaryota</taxon>
        <taxon>Fungi</taxon>
        <taxon>Dikarya</taxon>
        <taxon>Ascomycota</taxon>
        <taxon>Pezizomycotina</taxon>
        <taxon>Leotiomycetes</taxon>
        <taxon>Helotiales</taxon>
        <taxon>Mollisiaceae</taxon>
        <taxon>Phialocephala</taxon>
        <taxon>Phialocephala fortinii species complex</taxon>
    </lineage>
</organism>
<dbReference type="EMBL" id="FJOG01000012">
    <property type="protein sequence ID" value="CZR58648.1"/>
    <property type="molecule type" value="Genomic_DNA"/>
</dbReference>
<sequence length="679" mass="76236">MAGTCPSGLPTYTHQPLTGERNIRVLEAHGAESYDTALTFKLLEVSLDSPPEYHAISYCWEGQAPSRRVICEGKTLLVTVNCEAALKQFRRRQDETILLWIDAICINQSTEAVLERNQQVLMMGEVYSSATEVWVWLGTGLLRPLPDKVMAMLRWLRDLGEAGCESESGKREADVSNVALRMKAEDLCFLSKFIPWIERIWVVQEVVLSQRAKLHRDEVVIDYYGLILASEIITNAANTNTNLAHYYHHLSNDFKIFRYLEKIKAEPKPPSGSAVRDILRSSRQYLSSDPRDKVFALHSLLRRAGLSLPHPDYSKDTAAVYRETTKALLLRSGNPRILQQVNGLDDNLGLSSWSPNWHERTYPRTPHPPENRDFNASGSSCGALSVSGNDLLLVCRGRILETVSVCAGVSLPHDLEKIGEPEYYPAWSRNIQPKEAFWVDLLSTCPELSGSILRVWSIHVLQRFISFVSSTASQRKGGADAQQDLQACLIAYIDASSAYGGIIKRTGDWRGWSDSIIKEQLDMTTKSNPQDGSEIVRQGSQEGLTWIATSELFNFRVTREKLENSKAFSVLQTQEFQVWETLCRNHNQAAINCAVRATACYQTLFRTSSTNSLGMAPQSICEGDQIALLAGLEVPMIIRLLENGHYRVITPAYVCGMMYGEAWDESWEEGDGLQDLVFE</sequence>